<comment type="caution">
    <text evidence="6">The sequence shown here is derived from an EMBL/GenBank/DDBJ whole genome shotgun (WGS) entry which is preliminary data.</text>
</comment>
<evidence type="ECO:0000256" key="1">
    <source>
        <dbReference type="ARBA" id="ARBA00001946"/>
    </source>
</evidence>
<keyword evidence="5" id="KW-0119">Carbohydrate metabolism</keyword>
<evidence type="ECO:0000313" key="7">
    <source>
        <dbReference type="Proteomes" id="UP000886800"/>
    </source>
</evidence>
<protein>
    <submittedName>
        <fullName evidence="6">ChbG/HpnK family deacetylase</fullName>
    </submittedName>
</protein>
<proteinExistence type="predicted"/>
<name>A0A9D1WRG1_9FIRM</name>
<dbReference type="AlphaFoldDB" id="A0A9D1WRG1"/>
<evidence type="ECO:0000313" key="6">
    <source>
        <dbReference type="EMBL" id="HIX65557.1"/>
    </source>
</evidence>
<evidence type="ECO:0000256" key="5">
    <source>
        <dbReference type="ARBA" id="ARBA00023277"/>
    </source>
</evidence>
<evidence type="ECO:0000256" key="2">
    <source>
        <dbReference type="ARBA" id="ARBA00022723"/>
    </source>
</evidence>
<accession>A0A9D1WRG1</accession>
<dbReference type="GO" id="GO:0019213">
    <property type="term" value="F:deacetylase activity"/>
    <property type="evidence" value="ECO:0007669"/>
    <property type="project" value="TreeGrafter"/>
</dbReference>
<evidence type="ECO:0000256" key="3">
    <source>
        <dbReference type="ARBA" id="ARBA00022801"/>
    </source>
</evidence>
<reference evidence="6" key="2">
    <citation type="submission" date="2021-04" db="EMBL/GenBank/DDBJ databases">
        <authorList>
            <person name="Gilroy R."/>
        </authorList>
    </citation>
    <scope>NUCLEOTIDE SEQUENCE</scope>
    <source>
        <strain evidence="6">CHK188-5543</strain>
    </source>
</reference>
<dbReference type="Pfam" id="PF04794">
    <property type="entry name" value="YdjC"/>
    <property type="match status" value="1"/>
</dbReference>
<dbReference type="InterPro" id="IPR006879">
    <property type="entry name" value="YdjC-like"/>
</dbReference>
<dbReference type="PANTHER" id="PTHR31609:SF1">
    <property type="entry name" value="CARBOHYDRATE DEACETYLASE"/>
    <property type="match status" value="1"/>
</dbReference>
<evidence type="ECO:0000256" key="4">
    <source>
        <dbReference type="ARBA" id="ARBA00022842"/>
    </source>
</evidence>
<dbReference type="Gene3D" id="3.20.20.370">
    <property type="entry name" value="Glycoside hydrolase/deacetylase"/>
    <property type="match status" value="1"/>
</dbReference>
<dbReference type="GO" id="GO:0005975">
    <property type="term" value="P:carbohydrate metabolic process"/>
    <property type="evidence" value="ECO:0007669"/>
    <property type="project" value="InterPro"/>
</dbReference>
<dbReference type="InterPro" id="IPR011330">
    <property type="entry name" value="Glyco_hydro/deAcase_b/a-brl"/>
</dbReference>
<dbReference type="SUPFAM" id="SSF88713">
    <property type="entry name" value="Glycoside hydrolase/deacetylase"/>
    <property type="match status" value="1"/>
</dbReference>
<dbReference type="PANTHER" id="PTHR31609">
    <property type="entry name" value="YDJC DEACETYLASE FAMILY MEMBER"/>
    <property type="match status" value="1"/>
</dbReference>
<organism evidence="6 7">
    <name type="scientific">Candidatus Anaerotruncus excrementipullorum</name>
    <dbReference type="NCBI Taxonomy" id="2838465"/>
    <lineage>
        <taxon>Bacteria</taxon>
        <taxon>Bacillati</taxon>
        <taxon>Bacillota</taxon>
        <taxon>Clostridia</taxon>
        <taxon>Eubacteriales</taxon>
        <taxon>Oscillospiraceae</taxon>
        <taxon>Anaerotruncus</taxon>
    </lineage>
</organism>
<dbReference type="EMBL" id="DXES01000109">
    <property type="protein sequence ID" value="HIX65557.1"/>
    <property type="molecule type" value="Genomic_DNA"/>
</dbReference>
<keyword evidence="2" id="KW-0479">Metal-binding</keyword>
<comment type="cofactor">
    <cofactor evidence="1">
        <name>Mg(2+)</name>
        <dbReference type="ChEBI" id="CHEBI:18420"/>
    </cofactor>
</comment>
<dbReference type="Proteomes" id="UP000886800">
    <property type="component" value="Unassembled WGS sequence"/>
</dbReference>
<keyword evidence="4" id="KW-0460">Magnesium</keyword>
<dbReference type="GO" id="GO:0046872">
    <property type="term" value="F:metal ion binding"/>
    <property type="evidence" value="ECO:0007669"/>
    <property type="project" value="UniProtKB-KW"/>
</dbReference>
<sequence length="252" mass="28516">MQFIINGDDFGLSEEVNRAVADCFALGLIDRTTLLVNMPLSEAARELAASRGFLGRVGLHINLVEGRPLTARCRENPVLCDENGLFAGRFHRGLAGRLFLDRETRAAIREEAQAQIQRYLDWGFPLRHADSHQYVHTYPSAARELLPLLRRYGFRSVRLSRNLPGNDLSLPFAAYKKLFNRLLAARGLAGSRWFGSLEDWLNSPRRDRPGSCELMVHPVYRDGVLYDDTLPHPKPFFTAAFLEERGICHGLP</sequence>
<dbReference type="GO" id="GO:0016787">
    <property type="term" value="F:hydrolase activity"/>
    <property type="evidence" value="ECO:0007669"/>
    <property type="project" value="UniProtKB-KW"/>
</dbReference>
<reference evidence="6" key="1">
    <citation type="journal article" date="2021" name="PeerJ">
        <title>Extensive microbial diversity within the chicken gut microbiome revealed by metagenomics and culture.</title>
        <authorList>
            <person name="Gilroy R."/>
            <person name="Ravi A."/>
            <person name="Getino M."/>
            <person name="Pursley I."/>
            <person name="Horton D.L."/>
            <person name="Alikhan N.F."/>
            <person name="Baker D."/>
            <person name="Gharbi K."/>
            <person name="Hall N."/>
            <person name="Watson M."/>
            <person name="Adriaenssens E.M."/>
            <person name="Foster-Nyarko E."/>
            <person name="Jarju S."/>
            <person name="Secka A."/>
            <person name="Antonio M."/>
            <person name="Oren A."/>
            <person name="Chaudhuri R.R."/>
            <person name="La Ragione R."/>
            <person name="Hildebrand F."/>
            <person name="Pallen M.J."/>
        </authorList>
    </citation>
    <scope>NUCLEOTIDE SEQUENCE</scope>
    <source>
        <strain evidence="6">CHK188-5543</strain>
    </source>
</reference>
<keyword evidence="3" id="KW-0378">Hydrolase</keyword>
<gene>
    <name evidence="6" type="ORF">H9736_04840</name>
</gene>